<dbReference type="Gene3D" id="3.40.50.720">
    <property type="entry name" value="NAD(P)-binding Rossmann-like Domain"/>
    <property type="match status" value="1"/>
</dbReference>
<organism evidence="12 13">
    <name type="scientific">Mesorhizobium kowhaii</name>
    <dbReference type="NCBI Taxonomy" id="1300272"/>
    <lineage>
        <taxon>Bacteria</taxon>
        <taxon>Pseudomonadati</taxon>
        <taxon>Pseudomonadota</taxon>
        <taxon>Alphaproteobacteria</taxon>
        <taxon>Hyphomicrobiales</taxon>
        <taxon>Phyllobacteriaceae</taxon>
        <taxon>Mesorhizobium</taxon>
    </lineage>
</organism>
<keyword evidence="12" id="KW-0808">Transferase</keyword>
<evidence type="ECO:0000256" key="5">
    <source>
        <dbReference type="ARBA" id="ARBA00022643"/>
    </source>
</evidence>
<feature type="domain" description="NADH:flavin oxidoreductase/NADH oxidase N-terminal" evidence="10">
    <location>
        <begin position="17"/>
        <end position="349"/>
    </location>
</feature>
<dbReference type="InterPro" id="IPR013785">
    <property type="entry name" value="Aldolase_TIM"/>
</dbReference>
<dbReference type="AlphaFoldDB" id="A0A2W7BUY6"/>
<keyword evidence="12" id="KW-0489">Methyltransferase</keyword>
<proteinExistence type="inferred from homology"/>
<keyword evidence="7" id="KW-0560">Oxidoreductase</keyword>
<comment type="cofactor">
    <cofactor evidence="1">
        <name>FMN</name>
        <dbReference type="ChEBI" id="CHEBI:58210"/>
    </cofactor>
</comment>
<comment type="similarity">
    <text evidence="3">In the N-terminal section; belongs to the NADH:flavin oxidoreductase/NADH oxidase family.</text>
</comment>
<evidence type="ECO:0000259" key="10">
    <source>
        <dbReference type="Pfam" id="PF00724"/>
    </source>
</evidence>
<dbReference type="Gene3D" id="3.20.20.70">
    <property type="entry name" value="Aldolase class I"/>
    <property type="match status" value="1"/>
</dbReference>
<dbReference type="PRINTS" id="PR00411">
    <property type="entry name" value="PNDRDTASEI"/>
</dbReference>
<dbReference type="GO" id="GO:0032259">
    <property type="term" value="P:methylation"/>
    <property type="evidence" value="ECO:0007669"/>
    <property type="project" value="UniProtKB-KW"/>
</dbReference>
<evidence type="ECO:0000259" key="11">
    <source>
        <dbReference type="Pfam" id="PF07992"/>
    </source>
</evidence>
<name>A0A2W7BUY6_9HYPH</name>
<evidence type="ECO:0000256" key="3">
    <source>
        <dbReference type="ARBA" id="ARBA00011048"/>
    </source>
</evidence>
<dbReference type="Pfam" id="PF07992">
    <property type="entry name" value="Pyr_redox_2"/>
    <property type="match status" value="1"/>
</dbReference>
<evidence type="ECO:0000256" key="1">
    <source>
        <dbReference type="ARBA" id="ARBA00001917"/>
    </source>
</evidence>
<feature type="domain" description="FAD/NAD(P)-binding" evidence="11">
    <location>
        <begin position="394"/>
        <end position="624"/>
    </location>
</feature>
<evidence type="ECO:0000256" key="4">
    <source>
        <dbReference type="ARBA" id="ARBA00022630"/>
    </source>
</evidence>
<keyword evidence="4" id="KW-0285">Flavoprotein</keyword>
<dbReference type="GO" id="GO:0051536">
    <property type="term" value="F:iron-sulfur cluster binding"/>
    <property type="evidence" value="ECO:0007669"/>
    <property type="project" value="UniProtKB-KW"/>
</dbReference>
<dbReference type="CDD" id="cd04734">
    <property type="entry name" value="OYE_like_3_FMN"/>
    <property type="match status" value="1"/>
</dbReference>
<keyword evidence="9" id="KW-0411">Iron-sulfur</keyword>
<comment type="caution">
    <text evidence="12">The sequence shown here is derived from an EMBL/GenBank/DDBJ whole genome shotgun (WGS) entry which is preliminary data.</text>
</comment>
<dbReference type="RefSeq" id="WP_111548023.1">
    <property type="nucleotide sequence ID" value="NZ_MZXV01000070.1"/>
</dbReference>
<dbReference type="Proteomes" id="UP000248616">
    <property type="component" value="Unassembled WGS sequence"/>
</dbReference>
<gene>
    <name evidence="12" type="ORF">B5V02_31895</name>
</gene>
<protein>
    <submittedName>
        <fullName evidence="12">N-methylproline demethylase</fullName>
    </submittedName>
</protein>
<dbReference type="EMBL" id="MZXV01000070">
    <property type="protein sequence ID" value="PZV34710.1"/>
    <property type="molecule type" value="Genomic_DNA"/>
</dbReference>
<dbReference type="Gene3D" id="3.50.50.60">
    <property type="entry name" value="FAD/NAD(P)-binding domain"/>
    <property type="match status" value="1"/>
</dbReference>
<evidence type="ECO:0000256" key="8">
    <source>
        <dbReference type="ARBA" id="ARBA00023004"/>
    </source>
</evidence>
<dbReference type="PANTHER" id="PTHR42917:SF2">
    <property type="entry name" value="2,4-DIENOYL-COA REDUCTASE [(2E)-ENOYL-COA-PRODUCING]"/>
    <property type="match status" value="1"/>
</dbReference>
<dbReference type="GO" id="GO:0010181">
    <property type="term" value="F:FMN binding"/>
    <property type="evidence" value="ECO:0007669"/>
    <property type="project" value="InterPro"/>
</dbReference>
<evidence type="ECO:0000256" key="7">
    <source>
        <dbReference type="ARBA" id="ARBA00023002"/>
    </source>
</evidence>
<keyword evidence="13" id="KW-1185">Reference proteome</keyword>
<dbReference type="GO" id="GO:0016491">
    <property type="term" value="F:oxidoreductase activity"/>
    <property type="evidence" value="ECO:0007669"/>
    <property type="project" value="UniProtKB-KW"/>
</dbReference>
<dbReference type="InterPro" id="IPR051793">
    <property type="entry name" value="NADH:flavin_oxidoreductase"/>
</dbReference>
<evidence type="ECO:0000256" key="9">
    <source>
        <dbReference type="ARBA" id="ARBA00023014"/>
    </source>
</evidence>
<reference evidence="13" key="1">
    <citation type="submission" date="2017-03" db="EMBL/GenBank/DDBJ databases">
        <authorList>
            <person name="Safronova V.I."/>
            <person name="Sazanova A.L."/>
            <person name="Chirak E.R."/>
        </authorList>
    </citation>
    <scope>NUCLEOTIDE SEQUENCE [LARGE SCALE GENOMIC DNA]</scope>
    <source>
        <strain evidence="13">Ach-343</strain>
    </source>
</reference>
<evidence type="ECO:0000256" key="6">
    <source>
        <dbReference type="ARBA" id="ARBA00022723"/>
    </source>
</evidence>
<keyword evidence="6" id="KW-0479">Metal-binding</keyword>
<evidence type="ECO:0000313" key="12">
    <source>
        <dbReference type="EMBL" id="PZV34710.1"/>
    </source>
</evidence>
<dbReference type="GO" id="GO:0008168">
    <property type="term" value="F:methyltransferase activity"/>
    <property type="evidence" value="ECO:0007669"/>
    <property type="project" value="UniProtKB-KW"/>
</dbReference>
<dbReference type="InterPro" id="IPR001155">
    <property type="entry name" value="OxRdtase_FMN_N"/>
</dbReference>
<comment type="cofactor">
    <cofactor evidence="2">
        <name>[4Fe-4S] cluster</name>
        <dbReference type="ChEBI" id="CHEBI:49883"/>
    </cofactor>
</comment>
<evidence type="ECO:0000256" key="2">
    <source>
        <dbReference type="ARBA" id="ARBA00001966"/>
    </source>
</evidence>
<evidence type="ECO:0000313" key="13">
    <source>
        <dbReference type="Proteomes" id="UP000248616"/>
    </source>
</evidence>
<dbReference type="InterPro" id="IPR023753">
    <property type="entry name" value="FAD/NAD-binding_dom"/>
</dbReference>
<dbReference type="GO" id="GO:0046872">
    <property type="term" value="F:metal ion binding"/>
    <property type="evidence" value="ECO:0007669"/>
    <property type="project" value="UniProtKB-KW"/>
</dbReference>
<dbReference type="SUPFAM" id="SSF51395">
    <property type="entry name" value="FMN-linked oxidoreductases"/>
    <property type="match status" value="1"/>
</dbReference>
<dbReference type="Pfam" id="PF00724">
    <property type="entry name" value="Oxidored_FMN"/>
    <property type="match status" value="1"/>
</dbReference>
<dbReference type="SUPFAM" id="SSF51905">
    <property type="entry name" value="FAD/NAD(P)-binding domain"/>
    <property type="match status" value="1"/>
</dbReference>
<dbReference type="InterPro" id="IPR036188">
    <property type="entry name" value="FAD/NAD-bd_sf"/>
</dbReference>
<keyword evidence="8" id="KW-0408">Iron</keyword>
<dbReference type="OrthoDB" id="9804454at2"/>
<keyword evidence="5" id="KW-0288">FMN</keyword>
<accession>A0A2W7BUY6</accession>
<dbReference type="PANTHER" id="PTHR42917">
    <property type="entry name" value="2,4-DIENOYL-COA REDUCTASE"/>
    <property type="match status" value="1"/>
</dbReference>
<sequence>MNHLTEGQAPGTSADPLLNPFRIKKLEFRNRVISTSHASMLDEGGMPLERYQRYHEEKARGGLAMTMIGGSAMTSADSSWGGGQLNLSSDEIIPHLQSLARRIHQHGAAVMSQVSHLGRRATAYAGNWLPAVAPSRIRETRNRNFPKEMDEADIRRIVRDYASAAVRCREGGLDGVETVTGGHLIGQFLSPRTNKRTDAYGGSVENRARFGLMVHEAIRKAVGDDMIVGIRFAIDEGTDEGSDFDDCLELARLFEREGHVDFFNCIYGRMDTDLVLAEHNMPGMFQRSAPFLSQVANFRKETRLPLLHAAGIRDVATARHAIRENIVDLIGMTRAHIADPDIVNKILRGEEERIRPCVGATYCLYKKVNCIHNPVSGRETTLSSTIDRAASLKRVVVVGGGPAGLEAARVSAERGHLVILFEAGAKLGGQILVAASATERRDLLGIVDWRVNELERLGVDVRLNTYADADTVLAEGPDVIVVATGGVPDMEWLEGAELCDSVWDLLTGTVSSKDDILIYDGTGRQAAPSCALQLARQGKSVSLATPDDAVAVEMPYPEKASFRKRISELGIHTMVDVRLTKVARQGNGLTAIFRNELTDTETTFAASQVVIENGTIPAEEIYQDLRSRSANDGVSAAFLVNGNQNDFAEERKMRGKFNLYRIGDAISSRDIYSSIYDAYRLCAEV</sequence>